<dbReference type="RefSeq" id="XP_001219244.1">
    <property type="nucleotide sequence ID" value="XM_001219243.1"/>
</dbReference>
<proteinExistence type="predicted"/>
<gene>
    <name evidence="2" type="ORF">CHGG_00023</name>
</gene>
<keyword evidence="1" id="KW-0812">Transmembrane</keyword>
<dbReference type="HOGENOM" id="CLU_2037787_0_0_1"/>
<name>Q2HID1_CHAGB</name>
<dbReference type="Proteomes" id="UP000001056">
    <property type="component" value="Unassembled WGS sequence"/>
</dbReference>
<evidence type="ECO:0000256" key="1">
    <source>
        <dbReference type="SAM" id="Phobius"/>
    </source>
</evidence>
<dbReference type="VEuPathDB" id="FungiDB:CHGG_00023"/>
<keyword evidence="1" id="KW-0472">Membrane</keyword>
<dbReference type="OrthoDB" id="61113at2759"/>
<organism evidence="2 3">
    <name type="scientific">Chaetomium globosum (strain ATCC 6205 / CBS 148.51 / DSM 1962 / NBRC 6347 / NRRL 1970)</name>
    <name type="common">Soil fungus</name>
    <dbReference type="NCBI Taxonomy" id="306901"/>
    <lineage>
        <taxon>Eukaryota</taxon>
        <taxon>Fungi</taxon>
        <taxon>Dikarya</taxon>
        <taxon>Ascomycota</taxon>
        <taxon>Pezizomycotina</taxon>
        <taxon>Sordariomycetes</taxon>
        <taxon>Sordariomycetidae</taxon>
        <taxon>Sordariales</taxon>
        <taxon>Chaetomiaceae</taxon>
        <taxon>Chaetomium</taxon>
    </lineage>
</organism>
<keyword evidence="3" id="KW-1185">Reference proteome</keyword>
<dbReference type="AlphaFoldDB" id="Q2HID1"/>
<evidence type="ECO:0000313" key="2">
    <source>
        <dbReference type="EMBL" id="EAQ91788.1"/>
    </source>
</evidence>
<evidence type="ECO:0000313" key="3">
    <source>
        <dbReference type="Proteomes" id="UP000001056"/>
    </source>
</evidence>
<protein>
    <submittedName>
        <fullName evidence="2">Uncharacterized protein</fullName>
    </submittedName>
</protein>
<dbReference type="InParanoid" id="Q2HID1"/>
<dbReference type="GeneID" id="4387590"/>
<feature type="transmembrane region" description="Helical" evidence="1">
    <location>
        <begin position="26"/>
        <end position="45"/>
    </location>
</feature>
<dbReference type="EMBL" id="CH408029">
    <property type="protein sequence ID" value="EAQ91788.1"/>
    <property type="molecule type" value="Genomic_DNA"/>
</dbReference>
<sequence length="121" mass="13350">MLLDLVVMAVPIPIYFEQGARGRTRLGLVGIIAMGTVIPVFWGPMMTSASHLLGQIFVTKEVQVTTEHRFGNLGSSDAFHQHEGPWADLEDGKAYLEQRCGSRVEWTGKDGAQHHSTTWTA</sequence>
<reference evidence="3" key="1">
    <citation type="journal article" date="2015" name="Genome Announc.">
        <title>Draft genome sequence of the cellulolytic fungus Chaetomium globosum.</title>
        <authorList>
            <person name="Cuomo C.A."/>
            <person name="Untereiner W.A."/>
            <person name="Ma L.-J."/>
            <person name="Grabherr M."/>
            <person name="Birren B.W."/>
        </authorList>
    </citation>
    <scope>NUCLEOTIDE SEQUENCE [LARGE SCALE GENOMIC DNA]</scope>
    <source>
        <strain evidence="3">ATCC 6205 / CBS 148.51 / DSM 1962 / NBRC 6347 / NRRL 1970</strain>
    </source>
</reference>
<accession>Q2HID1</accession>
<keyword evidence="1" id="KW-1133">Transmembrane helix</keyword>